<dbReference type="InterPro" id="IPR050155">
    <property type="entry name" value="HAD-like_hydrolase_sf"/>
</dbReference>
<comment type="caution">
    <text evidence="3">The sequence shown here is derived from an EMBL/GenBank/DDBJ whole genome shotgun (WGS) entry which is preliminary data.</text>
</comment>
<dbReference type="SUPFAM" id="SSF56784">
    <property type="entry name" value="HAD-like"/>
    <property type="match status" value="1"/>
</dbReference>
<evidence type="ECO:0000313" key="3">
    <source>
        <dbReference type="EMBL" id="GGI14634.1"/>
    </source>
</evidence>
<keyword evidence="1" id="KW-0378">Hydrolase</keyword>
<organism evidence="3 4">
    <name type="scientific">Gottfriedia solisilvae</name>
    <dbReference type="NCBI Taxonomy" id="1516104"/>
    <lineage>
        <taxon>Bacteria</taxon>
        <taxon>Bacillati</taxon>
        <taxon>Bacillota</taxon>
        <taxon>Bacilli</taxon>
        <taxon>Bacillales</taxon>
        <taxon>Bacillaceae</taxon>
        <taxon>Gottfriedia</taxon>
    </lineage>
</organism>
<keyword evidence="4" id="KW-1185">Reference proteome</keyword>
<dbReference type="Pfam" id="PF00702">
    <property type="entry name" value="Hydrolase"/>
    <property type="match status" value="1"/>
</dbReference>
<proteinExistence type="predicted"/>
<dbReference type="PANTHER" id="PTHR43434:SF1">
    <property type="entry name" value="PHOSPHOGLYCOLATE PHOSPHATASE"/>
    <property type="match status" value="1"/>
</dbReference>
<dbReference type="GO" id="GO:0005829">
    <property type="term" value="C:cytosol"/>
    <property type="evidence" value="ECO:0007669"/>
    <property type="project" value="TreeGrafter"/>
</dbReference>
<dbReference type="EMBL" id="BMHB01000001">
    <property type="protein sequence ID" value="GGI14634.1"/>
    <property type="molecule type" value="Genomic_DNA"/>
</dbReference>
<dbReference type="Gene3D" id="3.40.50.1000">
    <property type="entry name" value="HAD superfamily/HAD-like"/>
    <property type="match status" value="1"/>
</dbReference>
<name>A0A8J3AKV6_9BACI</name>
<dbReference type="InterPro" id="IPR036412">
    <property type="entry name" value="HAD-like_sf"/>
</dbReference>
<evidence type="ECO:0000313" key="4">
    <source>
        <dbReference type="Proteomes" id="UP000626244"/>
    </source>
</evidence>
<sequence>MHNILNNSKVFVFDLDGTLYDGTVHYDYYANLLSKEISENKRDLFLKDYQKIKDMDHALTIGKVYDSELDYIITLDPITMKPIQVHTWEGQLVSRDKLPKNYDKQNHFDLPFIPVGDGWWLPLVTSYHYGARDVYHCYDRTKEYMATSEFVIPYIKGLKEALQSVKHEKHLVLLTNSDREDVTRLLKLLGLTDLFDLEITDGKKPLETEKHLKNIIKEYNVLPHEVVSIGDNFMNEISPALKLGMHGIYITNQPFEQFSETLLVVNRLEDIFKTL</sequence>
<dbReference type="Proteomes" id="UP000626244">
    <property type="component" value="Unassembled WGS sequence"/>
</dbReference>
<accession>A0A8J3AKV6</accession>
<dbReference type="AlphaFoldDB" id="A0A8J3AKV6"/>
<evidence type="ECO:0000256" key="2">
    <source>
        <dbReference type="ARBA" id="ARBA00022842"/>
    </source>
</evidence>
<protein>
    <recommendedName>
        <fullName evidence="5">Hydrolase</fullName>
    </recommendedName>
</protein>
<dbReference type="GO" id="GO:0008967">
    <property type="term" value="F:phosphoglycolate phosphatase activity"/>
    <property type="evidence" value="ECO:0007669"/>
    <property type="project" value="TreeGrafter"/>
</dbReference>
<dbReference type="RefSeq" id="WP_088000135.1">
    <property type="nucleotide sequence ID" value="NZ_BMHB01000001.1"/>
</dbReference>
<gene>
    <name evidence="3" type="ORF">GCM10007380_23920</name>
</gene>
<keyword evidence="2" id="KW-0460">Magnesium</keyword>
<dbReference type="InterPro" id="IPR023214">
    <property type="entry name" value="HAD_sf"/>
</dbReference>
<evidence type="ECO:0000256" key="1">
    <source>
        <dbReference type="ARBA" id="ARBA00022801"/>
    </source>
</evidence>
<evidence type="ECO:0008006" key="5">
    <source>
        <dbReference type="Google" id="ProtNLM"/>
    </source>
</evidence>
<dbReference type="GO" id="GO:0006281">
    <property type="term" value="P:DNA repair"/>
    <property type="evidence" value="ECO:0007669"/>
    <property type="project" value="TreeGrafter"/>
</dbReference>
<dbReference type="OrthoDB" id="2081981at2"/>
<reference evidence="4" key="1">
    <citation type="journal article" date="2019" name="Int. J. Syst. Evol. Microbiol.">
        <title>The Global Catalogue of Microorganisms (GCM) 10K type strain sequencing project: providing services to taxonomists for standard genome sequencing and annotation.</title>
        <authorList>
            <consortium name="The Broad Institute Genomics Platform"/>
            <consortium name="The Broad Institute Genome Sequencing Center for Infectious Disease"/>
            <person name="Wu L."/>
            <person name="Ma J."/>
        </authorList>
    </citation>
    <scope>NUCLEOTIDE SEQUENCE [LARGE SCALE GENOMIC DNA]</scope>
    <source>
        <strain evidence="4">CGMCC 1.14993</strain>
    </source>
</reference>
<dbReference type="PANTHER" id="PTHR43434">
    <property type="entry name" value="PHOSPHOGLYCOLATE PHOSPHATASE"/>
    <property type="match status" value="1"/>
</dbReference>